<comment type="similarity">
    <text evidence="2">Belongs to the peptidase M13 family.</text>
</comment>
<dbReference type="Proteomes" id="UP001445076">
    <property type="component" value="Unassembled WGS sequence"/>
</dbReference>
<dbReference type="InterPro" id="IPR018497">
    <property type="entry name" value="Peptidase_M13_C"/>
</dbReference>
<comment type="caution">
    <text evidence="10">The sequence shown here is derived from an EMBL/GenBank/DDBJ whole genome shotgun (WGS) entry which is preliminary data.</text>
</comment>
<name>A0AAW0VU51_CHEQU</name>
<dbReference type="Gene3D" id="1.10.1380.10">
    <property type="entry name" value="Neutral endopeptidase , domain2"/>
    <property type="match status" value="1"/>
</dbReference>
<dbReference type="Pfam" id="PF05649">
    <property type="entry name" value="Peptidase_M13_N"/>
    <property type="match status" value="1"/>
</dbReference>
<dbReference type="InterPro" id="IPR024079">
    <property type="entry name" value="MetalloPept_cat_dom_sf"/>
</dbReference>
<evidence type="ECO:0000313" key="10">
    <source>
        <dbReference type="EMBL" id="KAK8720450.1"/>
    </source>
</evidence>
<evidence type="ECO:0000259" key="9">
    <source>
        <dbReference type="Pfam" id="PF05649"/>
    </source>
</evidence>
<dbReference type="InterPro" id="IPR042089">
    <property type="entry name" value="Peptidase_M13_dom_2"/>
</dbReference>
<evidence type="ECO:0000256" key="2">
    <source>
        <dbReference type="ARBA" id="ARBA00007357"/>
    </source>
</evidence>
<keyword evidence="3" id="KW-0645">Protease</keyword>
<gene>
    <name evidence="10" type="ORF">OTU49_013314</name>
</gene>
<feature type="domain" description="Peptidase M13 C-terminal" evidence="8">
    <location>
        <begin position="149"/>
        <end position="361"/>
    </location>
</feature>
<evidence type="ECO:0000259" key="8">
    <source>
        <dbReference type="Pfam" id="PF01431"/>
    </source>
</evidence>
<feature type="domain" description="Peptidase M13 N-terminal" evidence="9">
    <location>
        <begin position="5"/>
        <end position="83"/>
    </location>
</feature>
<dbReference type="PANTHER" id="PTHR11733:SF240">
    <property type="entry name" value="GH14155P-RELATED"/>
    <property type="match status" value="1"/>
</dbReference>
<dbReference type="GO" id="GO:0046872">
    <property type="term" value="F:metal ion binding"/>
    <property type="evidence" value="ECO:0007669"/>
    <property type="project" value="UniProtKB-KW"/>
</dbReference>
<keyword evidence="5" id="KW-0378">Hydrolase</keyword>
<sequence>ADDTDRQSFCLQASKNAFGEVMSNMYLHHVGNNTINNIRTHATSMLELLREEVEESIKSASWLSRTDQAVALGKLHTLEAEMGGFDNHWNIAYVNKSHTEIRFQEDFSFLEAVQELYRVFRRELYRLYHIPIERGAFIWTFTVQPYVVNAFHMQSTNIIVLPEAFFQPPFYRADSPEYLNYGSAANSMAHEIFHGLDFTGVLYDARGHLTRPFSDAVKQHLNQTVQCYHNLLSSNFYEEVLIEDTNIAMEIDSSATLNENLADIAGIRHAYRAYQRWVDRHHTEARLPALSLNPSQLFFVSAAQPYCAVIPDLAKIFLMEMDEHLPNGMRINALMMNTPEFAQAFNCSVDSKMVAQETCHIF</sequence>
<dbReference type="PRINTS" id="PR00786">
    <property type="entry name" value="NEPRILYSIN"/>
</dbReference>
<keyword evidence="6" id="KW-0862">Zinc</keyword>
<reference evidence="10 11" key="1">
    <citation type="journal article" date="2024" name="BMC Genomics">
        <title>Genome assembly of redclaw crayfish (Cherax quadricarinatus) provides insights into its immune adaptation and hypoxia tolerance.</title>
        <authorList>
            <person name="Liu Z."/>
            <person name="Zheng J."/>
            <person name="Li H."/>
            <person name="Fang K."/>
            <person name="Wang S."/>
            <person name="He J."/>
            <person name="Zhou D."/>
            <person name="Weng S."/>
            <person name="Chi M."/>
            <person name="Gu Z."/>
            <person name="He J."/>
            <person name="Li F."/>
            <person name="Wang M."/>
        </authorList>
    </citation>
    <scope>NUCLEOTIDE SEQUENCE [LARGE SCALE GENOMIC DNA]</scope>
    <source>
        <strain evidence="10">ZL_2023a</strain>
    </source>
</reference>
<evidence type="ECO:0008006" key="12">
    <source>
        <dbReference type="Google" id="ProtNLM"/>
    </source>
</evidence>
<dbReference type="PROSITE" id="PS51885">
    <property type="entry name" value="NEPRILYSIN"/>
    <property type="match status" value="1"/>
</dbReference>
<keyword evidence="4" id="KW-0479">Metal-binding</keyword>
<evidence type="ECO:0000256" key="6">
    <source>
        <dbReference type="ARBA" id="ARBA00022833"/>
    </source>
</evidence>
<comment type="cofactor">
    <cofactor evidence="1">
        <name>Zn(2+)</name>
        <dbReference type="ChEBI" id="CHEBI:29105"/>
    </cofactor>
</comment>
<keyword evidence="7" id="KW-0482">Metalloprotease</keyword>
<dbReference type="EMBL" id="JARKIK010000407">
    <property type="protein sequence ID" value="KAK8720450.1"/>
    <property type="molecule type" value="Genomic_DNA"/>
</dbReference>
<dbReference type="InterPro" id="IPR000718">
    <property type="entry name" value="Peptidase_M13"/>
</dbReference>
<dbReference type="GO" id="GO:0005886">
    <property type="term" value="C:plasma membrane"/>
    <property type="evidence" value="ECO:0007669"/>
    <property type="project" value="TreeGrafter"/>
</dbReference>
<dbReference type="InterPro" id="IPR008753">
    <property type="entry name" value="Peptidase_M13_N"/>
</dbReference>
<dbReference type="AlphaFoldDB" id="A0AAW0VU51"/>
<protein>
    <recommendedName>
        <fullName evidence="12">Peptidase M13 C-terminal domain-containing protein</fullName>
    </recommendedName>
</protein>
<evidence type="ECO:0000256" key="7">
    <source>
        <dbReference type="ARBA" id="ARBA00023049"/>
    </source>
</evidence>
<organism evidence="10 11">
    <name type="scientific">Cherax quadricarinatus</name>
    <name type="common">Australian red claw crayfish</name>
    <dbReference type="NCBI Taxonomy" id="27406"/>
    <lineage>
        <taxon>Eukaryota</taxon>
        <taxon>Metazoa</taxon>
        <taxon>Ecdysozoa</taxon>
        <taxon>Arthropoda</taxon>
        <taxon>Crustacea</taxon>
        <taxon>Multicrustacea</taxon>
        <taxon>Malacostraca</taxon>
        <taxon>Eumalacostraca</taxon>
        <taxon>Eucarida</taxon>
        <taxon>Decapoda</taxon>
        <taxon>Pleocyemata</taxon>
        <taxon>Astacidea</taxon>
        <taxon>Parastacoidea</taxon>
        <taxon>Parastacidae</taxon>
        <taxon>Cherax</taxon>
    </lineage>
</organism>
<evidence type="ECO:0000313" key="11">
    <source>
        <dbReference type="Proteomes" id="UP001445076"/>
    </source>
</evidence>
<keyword evidence="11" id="KW-1185">Reference proteome</keyword>
<dbReference type="Gene3D" id="3.40.390.10">
    <property type="entry name" value="Collagenase (Catalytic Domain)"/>
    <property type="match status" value="1"/>
</dbReference>
<proteinExistence type="inferred from homology"/>
<feature type="non-terminal residue" evidence="10">
    <location>
        <position position="1"/>
    </location>
</feature>
<evidence type="ECO:0000256" key="4">
    <source>
        <dbReference type="ARBA" id="ARBA00022723"/>
    </source>
</evidence>
<evidence type="ECO:0000256" key="3">
    <source>
        <dbReference type="ARBA" id="ARBA00022670"/>
    </source>
</evidence>
<dbReference type="GO" id="GO:0004222">
    <property type="term" value="F:metalloendopeptidase activity"/>
    <property type="evidence" value="ECO:0007669"/>
    <property type="project" value="InterPro"/>
</dbReference>
<dbReference type="Pfam" id="PF01431">
    <property type="entry name" value="Peptidase_M13"/>
    <property type="match status" value="1"/>
</dbReference>
<accession>A0AAW0VU51</accession>
<dbReference type="PANTHER" id="PTHR11733">
    <property type="entry name" value="ZINC METALLOPROTEASE FAMILY M13 NEPRILYSIN-RELATED"/>
    <property type="match status" value="1"/>
</dbReference>
<evidence type="ECO:0000256" key="1">
    <source>
        <dbReference type="ARBA" id="ARBA00001947"/>
    </source>
</evidence>
<dbReference type="GO" id="GO:0016485">
    <property type="term" value="P:protein processing"/>
    <property type="evidence" value="ECO:0007669"/>
    <property type="project" value="TreeGrafter"/>
</dbReference>
<dbReference type="SUPFAM" id="SSF55486">
    <property type="entry name" value="Metalloproteases ('zincins'), catalytic domain"/>
    <property type="match status" value="1"/>
</dbReference>
<evidence type="ECO:0000256" key="5">
    <source>
        <dbReference type="ARBA" id="ARBA00022801"/>
    </source>
</evidence>